<evidence type="ECO:0000313" key="3">
    <source>
        <dbReference type="Proteomes" id="UP000789396"/>
    </source>
</evidence>
<feature type="compositionally biased region" description="Polar residues" evidence="1">
    <location>
        <begin position="21"/>
        <end position="42"/>
    </location>
</feature>
<feature type="non-terminal residue" evidence="2">
    <location>
        <position position="1"/>
    </location>
</feature>
<feature type="region of interest" description="Disordered" evidence="1">
    <location>
        <begin position="20"/>
        <end position="42"/>
    </location>
</feature>
<feature type="non-terminal residue" evidence="2">
    <location>
        <position position="42"/>
    </location>
</feature>
<dbReference type="AlphaFoldDB" id="A0A9N9NYN6"/>
<dbReference type="EMBL" id="CAJVPZ010056502">
    <property type="protein sequence ID" value="CAG8785780.1"/>
    <property type="molecule type" value="Genomic_DNA"/>
</dbReference>
<evidence type="ECO:0000256" key="1">
    <source>
        <dbReference type="SAM" id="MobiDB-lite"/>
    </source>
</evidence>
<gene>
    <name evidence="2" type="ORF">RFULGI_LOCUS16238</name>
</gene>
<reference evidence="2" key="1">
    <citation type="submission" date="2021-06" db="EMBL/GenBank/DDBJ databases">
        <authorList>
            <person name="Kallberg Y."/>
            <person name="Tangrot J."/>
            <person name="Rosling A."/>
        </authorList>
    </citation>
    <scope>NUCLEOTIDE SEQUENCE</scope>
    <source>
        <strain evidence="2">IN212</strain>
    </source>
</reference>
<organism evidence="2 3">
    <name type="scientific">Racocetra fulgida</name>
    <dbReference type="NCBI Taxonomy" id="60492"/>
    <lineage>
        <taxon>Eukaryota</taxon>
        <taxon>Fungi</taxon>
        <taxon>Fungi incertae sedis</taxon>
        <taxon>Mucoromycota</taxon>
        <taxon>Glomeromycotina</taxon>
        <taxon>Glomeromycetes</taxon>
        <taxon>Diversisporales</taxon>
        <taxon>Gigasporaceae</taxon>
        <taxon>Racocetra</taxon>
    </lineage>
</organism>
<accession>A0A9N9NYN6</accession>
<protein>
    <submittedName>
        <fullName evidence="2">377_t:CDS:1</fullName>
    </submittedName>
</protein>
<evidence type="ECO:0000313" key="2">
    <source>
        <dbReference type="EMBL" id="CAG8785780.1"/>
    </source>
</evidence>
<comment type="caution">
    <text evidence="2">The sequence shown here is derived from an EMBL/GenBank/DDBJ whole genome shotgun (WGS) entry which is preliminary data.</text>
</comment>
<dbReference type="Proteomes" id="UP000789396">
    <property type="component" value="Unassembled WGS sequence"/>
</dbReference>
<name>A0A9N9NYN6_9GLOM</name>
<keyword evidence="3" id="KW-1185">Reference proteome</keyword>
<sequence>ESSKDNTVLANVVASLDHDSVASSSYKSTNITRCDESQSNGK</sequence>
<proteinExistence type="predicted"/>